<dbReference type="PRINTS" id="PR00412">
    <property type="entry name" value="EPOXHYDRLASE"/>
</dbReference>
<dbReference type="PANTHER" id="PTHR21661:SF35">
    <property type="entry name" value="EPOXIDE HYDROLASE"/>
    <property type="match status" value="1"/>
</dbReference>
<organism evidence="6">
    <name type="scientific">Cladophialophora bantiana (strain ATCC 10958 / CBS 173.52 / CDC B-1940 / NIH 8579)</name>
    <name type="common">Xylohypha bantiana</name>
    <dbReference type="NCBI Taxonomy" id="1442370"/>
    <lineage>
        <taxon>Eukaryota</taxon>
        <taxon>Fungi</taxon>
        <taxon>Dikarya</taxon>
        <taxon>Ascomycota</taxon>
        <taxon>Pezizomycotina</taxon>
        <taxon>Eurotiomycetes</taxon>
        <taxon>Chaetothyriomycetidae</taxon>
        <taxon>Chaetothyriales</taxon>
        <taxon>Herpotrichiellaceae</taxon>
        <taxon>Cladophialophora</taxon>
    </lineage>
</organism>
<dbReference type="InterPro" id="IPR029058">
    <property type="entry name" value="AB_hydrolase_fold"/>
</dbReference>
<dbReference type="HOGENOM" id="CLU_019414_0_2_1"/>
<dbReference type="SUPFAM" id="SSF53474">
    <property type="entry name" value="alpha/beta-Hydrolases"/>
    <property type="match status" value="1"/>
</dbReference>
<dbReference type="GO" id="GO:0004301">
    <property type="term" value="F:epoxide hydrolase activity"/>
    <property type="evidence" value="ECO:0007669"/>
    <property type="project" value="TreeGrafter"/>
</dbReference>
<dbReference type="GeneID" id="27705261"/>
<comment type="similarity">
    <text evidence="1">Belongs to the peptidase S33 family.</text>
</comment>
<keyword evidence="3" id="KW-0378">Hydrolase</keyword>
<dbReference type="Pfam" id="PF06441">
    <property type="entry name" value="EHN"/>
    <property type="match status" value="1"/>
</dbReference>
<protein>
    <recommendedName>
        <fullName evidence="5">Epoxide hydrolase N-terminal domain-containing protein</fullName>
    </recommendedName>
</protein>
<evidence type="ECO:0000256" key="3">
    <source>
        <dbReference type="ARBA" id="ARBA00022801"/>
    </source>
</evidence>
<dbReference type="InterPro" id="IPR000639">
    <property type="entry name" value="Epox_hydrolase-like"/>
</dbReference>
<feature type="active site" description="Proton donor" evidence="4">
    <location>
        <position position="315"/>
    </location>
</feature>
<feature type="active site" description="Nucleophile" evidence="4">
    <location>
        <position position="182"/>
    </location>
</feature>
<dbReference type="PANTHER" id="PTHR21661">
    <property type="entry name" value="EPOXIDE HYDROLASE 1-RELATED"/>
    <property type="match status" value="1"/>
</dbReference>
<dbReference type="PIRSF" id="PIRSF001112">
    <property type="entry name" value="Epoxide_hydrolase"/>
    <property type="match status" value="1"/>
</dbReference>
<proteinExistence type="inferred from homology"/>
<accession>A0A0D2EAD0</accession>
<dbReference type="VEuPathDB" id="FungiDB:Z519_12333"/>
<evidence type="ECO:0000256" key="2">
    <source>
        <dbReference type="ARBA" id="ARBA00022797"/>
    </source>
</evidence>
<keyword evidence="2" id="KW-0058">Aromatic hydrocarbons catabolism</keyword>
<evidence type="ECO:0000256" key="4">
    <source>
        <dbReference type="PIRSR" id="PIRSR001112-1"/>
    </source>
</evidence>
<gene>
    <name evidence="6" type="ORF">Z519_12333</name>
</gene>
<feature type="domain" description="Epoxide hydrolase N-terminal" evidence="5">
    <location>
        <begin position="4"/>
        <end position="114"/>
    </location>
</feature>
<dbReference type="Gene3D" id="3.40.50.1820">
    <property type="entry name" value="alpha/beta hydrolase"/>
    <property type="match status" value="1"/>
</dbReference>
<sequence>MADIEPFTIAVPDSALSDLKTRLSLARFPDELEGAAWDYGAPLADVQRLTRYWQDTYNWREAEKKLNELPNYRTTIQVDGGFEPLKVHFLHQRSRVENAIPLLFVHGWPGSFIEAVKVWDKLPAPDPGSDDPAFHFVAISLPNYGFSEAPRKKGFAVAQYAETCHKLMLKLGYDEYVTQGGDWGYYITRALALLYPQHCKATHVNFDQGEAPSLLRHPTLAIQHALTPYTAAEKEGLKRTSWFLRESSGYRAQQATRPQTLGYALADSPVALLAWIYEKLHDWSDAYPWTDDEVCTWLSIYWFSTAGPAASLRIYYESTHAWDPDPARRVTRDRTREYIGGGVKLGLSHAPKELRVLPSTWTRTQGDVVFERSHPDGGHFYAWERPEHLLRDVRDMFGKKGGARNVVKGKSGY</sequence>
<dbReference type="GO" id="GO:0097176">
    <property type="term" value="P:epoxide metabolic process"/>
    <property type="evidence" value="ECO:0007669"/>
    <property type="project" value="TreeGrafter"/>
</dbReference>
<dbReference type="AlphaFoldDB" id="A0A0D2EAD0"/>
<evidence type="ECO:0000256" key="1">
    <source>
        <dbReference type="ARBA" id="ARBA00010088"/>
    </source>
</evidence>
<dbReference type="EMBL" id="KN847007">
    <property type="protein sequence ID" value="KIW87036.1"/>
    <property type="molecule type" value="Genomic_DNA"/>
</dbReference>
<dbReference type="InterPro" id="IPR016292">
    <property type="entry name" value="Epoxide_hydrolase"/>
</dbReference>
<reference evidence="6" key="1">
    <citation type="submission" date="2015-01" db="EMBL/GenBank/DDBJ databases">
        <title>The Genome Sequence of Cladophialophora bantiana CBS 173.52.</title>
        <authorList>
            <consortium name="The Broad Institute Genomics Platform"/>
            <person name="Cuomo C."/>
            <person name="de Hoog S."/>
            <person name="Gorbushina A."/>
            <person name="Stielow B."/>
            <person name="Teixiera M."/>
            <person name="Abouelleil A."/>
            <person name="Chapman S.B."/>
            <person name="Priest M."/>
            <person name="Young S.K."/>
            <person name="Wortman J."/>
            <person name="Nusbaum C."/>
            <person name="Birren B."/>
        </authorList>
    </citation>
    <scope>NUCLEOTIDE SEQUENCE [LARGE SCALE GENOMIC DNA]</scope>
    <source>
        <strain evidence="6">CBS 173.52</strain>
    </source>
</reference>
<dbReference type="InterPro" id="IPR010497">
    <property type="entry name" value="Epoxide_hydro_N"/>
</dbReference>
<evidence type="ECO:0000313" key="6">
    <source>
        <dbReference type="EMBL" id="KIW87036.1"/>
    </source>
</evidence>
<dbReference type="RefSeq" id="XP_016613705.1">
    <property type="nucleotide sequence ID" value="XM_016770039.1"/>
</dbReference>
<name>A0A0D2EAD0_CLAB1</name>
<evidence type="ECO:0000259" key="5">
    <source>
        <dbReference type="Pfam" id="PF06441"/>
    </source>
</evidence>
<dbReference type="OrthoDB" id="7130006at2759"/>
<feature type="active site" description="Proton acceptor" evidence="4">
    <location>
        <position position="379"/>
    </location>
</feature>